<keyword evidence="3" id="KW-1185">Reference proteome</keyword>
<dbReference type="Proteomes" id="UP000299102">
    <property type="component" value="Unassembled WGS sequence"/>
</dbReference>
<protein>
    <submittedName>
        <fullName evidence="2">Uncharacterized protein</fullName>
    </submittedName>
</protein>
<reference evidence="2 3" key="1">
    <citation type="journal article" date="2019" name="Commun. Biol.">
        <title>The bagworm genome reveals a unique fibroin gene that provides high tensile strength.</title>
        <authorList>
            <person name="Kono N."/>
            <person name="Nakamura H."/>
            <person name="Ohtoshi R."/>
            <person name="Tomita M."/>
            <person name="Numata K."/>
            <person name="Arakawa K."/>
        </authorList>
    </citation>
    <scope>NUCLEOTIDE SEQUENCE [LARGE SCALE GENOMIC DNA]</scope>
</reference>
<dbReference type="EMBL" id="BGZK01002221">
    <property type="protein sequence ID" value="GBP91898.1"/>
    <property type="molecule type" value="Genomic_DNA"/>
</dbReference>
<accession>A0A4C1ZW41</accession>
<organism evidence="2 3">
    <name type="scientific">Eumeta variegata</name>
    <name type="common">Bagworm moth</name>
    <name type="synonym">Eumeta japonica</name>
    <dbReference type="NCBI Taxonomy" id="151549"/>
    <lineage>
        <taxon>Eukaryota</taxon>
        <taxon>Metazoa</taxon>
        <taxon>Ecdysozoa</taxon>
        <taxon>Arthropoda</taxon>
        <taxon>Hexapoda</taxon>
        <taxon>Insecta</taxon>
        <taxon>Pterygota</taxon>
        <taxon>Neoptera</taxon>
        <taxon>Endopterygota</taxon>
        <taxon>Lepidoptera</taxon>
        <taxon>Glossata</taxon>
        <taxon>Ditrysia</taxon>
        <taxon>Tineoidea</taxon>
        <taxon>Psychidae</taxon>
        <taxon>Oiketicinae</taxon>
        <taxon>Eumeta</taxon>
    </lineage>
</organism>
<dbReference type="AlphaFoldDB" id="A0A4C1ZW41"/>
<keyword evidence="1" id="KW-1133">Transmembrane helix</keyword>
<comment type="caution">
    <text evidence="2">The sequence shown here is derived from an EMBL/GenBank/DDBJ whole genome shotgun (WGS) entry which is preliminary data.</text>
</comment>
<proteinExistence type="predicted"/>
<evidence type="ECO:0000313" key="3">
    <source>
        <dbReference type="Proteomes" id="UP000299102"/>
    </source>
</evidence>
<feature type="transmembrane region" description="Helical" evidence="1">
    <location>
        <begin position="12"/>
        <end position="34"/>
    </location>
</feature>
<keyword evidence="1" id="KW-0472">Membrane</keyword>
<name>A0A4C1ZW41_EUMVA</name>
<evidence type="ECO:0000313" key="2">
    <source>
        <dbReference type="EMBL" id="GBP91898.1"/>
    </source>
</evidence>
<evidence type="ECO:0000256" key="1">
    <source>
        <dbReference type="SAM" id="Phobius"/>
    </source>
</evidence>
<sequence>MSIGAVCGGRHIRLYVITATLTLILLSGAGSPVAKIVAFESEDTGWILTTGESTDEIKPNQTTRFAPRKTCPRNTPIEATSAIGFRRSTRHNNSFPPAAWDRGIPGEFARSRNEALICGWRAYLDARPPVHGRGYRSSAEFREATPDYYSRGGI</sequence>
<keyword evidence="1" id="KW-0812">Transmembrane</keyword>
<gene>
    <name evidence="2" type="ORF">EVAR_89849_1</name>
</gene>